<proteinExistence type="predicted"/>
<accession>A7WKA4</accession>
<protein>
    <submittedName>
        <fullName evidence="1">Uncharacterized protein</fullName>
    </submittedName>
</protein>
<dbReference type="RefSeq" id="YP_001604357.1">
    <property type="nucleotide sequence ID" value="NC_010155.1"/>
</dbReference>
<name>A7WKA4_9VIRU</name>
<sequence>MEKELSKGEKRILIRLFDEKQITIKDGKTRRIVNSLTKKDLTEIKRIFNKEKNEFQDVTILTEKGEKIATLLKLQKEITKAYEIANDLLYIDEIDKKKEDEIITTINIITELAQNVDEENEKKKALRIIYILTRRTLKKIRIH</sequence>
<dbReference type="Proteomes" id="UP000001310">
    <property type="component" value="Segment"/>
</dbReference>
<dbReference type="EMBL" id="AM087120">
    <property type="protein sequence ID" value="CAJ31505.1"/>
    <property type="molecule type" value="Genomic_DNA"/>
</dbReference>
<evidence type="ECO:0000313" key="1">
    <source>
        <dbReference type="EMBL" id="CAJ31505.1"/>
    </source>
</evidence>
<evidence type="ECO:0000313" key="2">
    <source>
        <dbReference type="Proteomes" id="UP000001310"/>
    </source>
</evidence>
<dbReference type="GeneID" id="5797772"/>
<reference evidence="2" key="1">
    <citation type="journal article" date="2008" name="J. Virol.">
        <title>Structure of the acidianus filamentous virus 3 and comparative genomics of related archaeal lipothrixviruses.</title>
        <authorList>
            <person name="Vestergaard G."/>
            <person name="Aramayo R."/>
            <person name="Basta T."/>
            <person name="Haring M."/>
            <person name="Peng X."/>
            <person name="Brugger K."/>
            <person name="Chen L."/>
            <person name="Rachel R."/>
            <person name="Boisset N."/>
            <person name="Garrett R.A."/>
            <person name="Prangishvili D."/>
        </authorList>
    </citation>
    <scope>NUCLEOTIDE SEQUENCE [LARGE SCALE GENOMIC DNA]</scope>
</reference>
<dbReference type="KEGG" id="vg:5797772"/>
<keyword evidence="2" id="KW-1185">Reference proteome</keyword>
<dbReference type="OrthoDB" id="20554at10239"/>
<organism evidence="1 2">
    <name type="scientific">Betalipothrixvirus acidiani</name>
    <dbReference type="NCBI Taxonomy" id="346881"/>
    <lineage>
        <taxon>Viruses</taxon>
        <taxon>Adnaviria</taxon>
        <taxon>Zilligvirae</taxon>
        <taxon>Taleaviricota</taxon>
        <taxon>Tokiviricetes</taxon>
        <taxon>Ligamenvirales</taxon>
        <taxon>Lipothrixviridae</taxon>
        <taxon>Betalipothrixvirus</taxon>
    </lineage>
</organism>